<feature type="region of interest" description="Disordered" evidence="1">
    <location>
        <begin position="78"/>
        <end position="129"/>
    </location>
</feature>
<dbReference type="AlphaFoldDB" id="A0A395NJL9"/>
<feature type="compositionally biased region" description="Polar residues" evidence="1">
    <location>
        <begin position="105"/>
        <end position="116"/>
    </location>
</feature>
<dbReference type="Proteomes" id="UP000266272">
    <property type="component" value="Unassembled WGS sequence"/>
</dbReference>
<dbReference type="OrthoDB" id="2017974at2759"/>
<dbReference type="EMBL" id="PXOA01000365">
    <property type="protein sequence ID" value="RFU76276.1"/>
    <property type="molecule type" value="Genomic_DNA"/>
</dbReference>
<feature type="region of interest" description="Disordered" evidence="1">
    <location>
        <begin position="142"/>
        <end position="163"/>
    </location>
</feature>
<sequence length="260" mass="28361">MVIAAQYFSLSVGPPAWKPAKPFFLGTGGNICNAGRLGLDGGFSRLPSQAIFSGESSADDTISTASVATICDGAAVVPRRGHPTSTAIHHRRHDIPGGAAERSGSRQPATPDSSPWTAKITDTPGNRPARWPKYLIKAQKFPHSSCKETKEETKGKQHYQSDGSTKFALQRINQGQPPLESGQELHILTVEGIYTGFVMIENKCIEVDKEQNLRKDPRFALSNSSMPNLTALHSTLLHEHHDFFLASQHPTAYPARRRLA</sequence>
<proteinExistence type="predicted"/>
<evidence type="ECO:0000256" key="1">
    <source>
        <dbReference type="SAM" id="MobiDB-lite"/>
    </source>
</evidence>
<comment type="caution">
    <text evidence="2">The sequence shown here is derived from an EMBL/GenBank/DDBJ whole genome shotgun (WGS) entry which is preliminary data.</text>
</comment>
<gene>
    <name evidence="2" type="ORF">TARUN_5979</name>
</gene>
<protein>
    <submittedName>
        <fullName evidence="2">Telomerase-binding est1a</fullName>
    </submittedName>
</protein>
<accession>A0A395NJL9</accession>
<dbReference type="STRING" id="490622.A0A395NJL9"/>
<keyword evidence="3" id="KW-1185">Reference proteome</keyword>
<name>A0A395NJL9_TRIAR</name>
<reference evidence="2 3" key="1">
    <citation type="journal article" date="2018" name="PLoS Pathog.">
        <title>Evolution of structural diversity of trichothecenes, a family of toxins produced by plant pathogenic and entomopathogenic fungi.</title>
        <authorList>
            <person name="Proctor R.H."/>
            <person name="McCormick S.P."/>
            <person name="Kim H.S."/>
            <person name="Cardoza R.E."/>
            <person name="Stanley A.M."/>
            <person name="Lindo L."/>
            <person name="Kelly A."/>
            <person name="Brown D.W."/>
            <person name="Lee T."/>
            <person name="Vaughan M.M."/>
            <person name="Alexander N.J."/>
            <person name="Busman M."/>
            <person name="Gutierrez S."/>
        </authorList>
    </citation>
    <scope>NUCLEOTIDE SEQUENCE [LARGE SCALE GENOMIC DNA]</scope>
    <source>
        <strain evidence="2 3">IBT 40837</strain>
    </source>
</reference>
<evidence type="ECO:0000313" key="3">
    <source>
        <dbReference type="Proteomes" id="UP000266272"/>
    </source>
</evidence>
<organism evidence="2 3">
    <name type="scientific">Trichoderma arundinaceum</name>
    <dbReference type="NCBI Taxonomy" id="490622"/>
    <lineage>
        <taxon>Eukaryota</taxon>
        <taxon>Fungi</taxon>
        <taxon>Dikarya</taxon>
        <taxon>Ascomycota</taxon>
        <taxon>Pezizomycotina</taxon>
        <taxon>Sordariomycetes</taxon>
        <taxon>Hypocreomycetidae</taxon>
        <taxon>Hypocreales</taxon>
        <taxon>Hypocreaceae</taxon>
        <taxon>Trichoderma</taxon>
    </lineage>
</organism>
<feature type="compositionally biased region" description="Basic and acidic residues" evidence="1">
    <location>
        <begin position="145"/>
        <end position="155"/>
    </location>
</feature>
<evidence type="ECO:0000313" key="2">
    <source>
        <dbReference type="EMBL" id="RFU76276.1"/>
    </source>
</evidence>